<gene>
    <name evidence="2" type="ORF">PQQ73_35740</name>
</gene>
<name>A0ABW9ERJ1_9BURK</name>
<evidence type="ECO:0000256" key="1">
    <source>
        <dbReference type="SAM" id="SignalP"/>
    </source>
</evidence>
<dbReference type="EMBL" id="JAQQCL010000050">
    <property type="protein sequence ID" value="MFM0721646.1"/>
    <property type="molecule type" value="Genomic_DNA"/>
</dbReference>
<evidence type="ECO:0000313" key="3">
    <source>
        <dbReference type="Proteomes" id="UP001629392"/>
    </source>
</evidence>
<accession>A0ABW9ERJ1</accession>
<organism evidence="2 3">
    <name type="scientific">Paraburkholderia strydomiana</name>
    <dbReference type="NCBI Taxonomy" id="1245417"/>
    <lineage>
        <taxon>Bacteria</taxon>
        <taxon>Pseudomonadati</taxon>
        <taxon>Pseudomonadota</taxon>
        <taxon>Betaproteobacteria</taxon>
        <taxon>Burkholderiales</taxon>
        <taxon>Burkholderiaceae</taxon>
        <taxon>Paraburkholderia</taxon>
    </lineage>
</organism>
<protein>
    <submittedName>
        <fullName evidence="2">Uncharacterized protein</fullName>
    </submittedName>
</protein>
<keyword evidence="3" id="KW-1185">Reference proteome</keyword>
<dbReference type="RefSeq" id="WP_408157774.1">
    <property type="nucleotide sequence ID" value="NZ_JAQQCL010000050.1"/>
</dbReference>
<feature type="signal peptide" evidence="1">
    <location>
        <begin position="1"/>
        <end position="30"/>
    </location>
</feature>
<reference evidence="2 3" key="1">
    <citation type="journal article" date="2024" name="Chem. Sci.">
        <title>Discovery of megapolipeptins by genome mining of a Burkholderiales bacteria collection.</title>
        <authorList>
            <person name="Paulo B.S."/>
            <person name="Recchia M.J.J."/>
            <person name="Lee S."/>
            <person name="Fergusson C.H."/>
            <person name="Romanowski S.B."/>
            <person name="Hernandez A."/>
            <person name="Krull N."/>
            <person name="Liu D.Y."/>
            <person name="Cavanagh H."/>
            <person name="Bos A."/>
            <person name="Gray C.A."/>
            <person name="Murphy B.T."/>
            <person name="Linington R.G."/>
            <person name="Eustaquio A.S."/>
        </authorList>
    </citation>
    <scope>NUCLEOTIDE SEQUENCE [LARGE SCALE GENOMIC DNA]</scope>
    <source>
        <strain evidence="2 3">RL17-350-BIC-E</strain>
    </source>
</reference>
<evidence type="ECO:0000313" key="2">
    <source>
        <dbReference type="EMBL" id="MFM0721646.1"/>
    </source>
</evidence>
<proteinExistence type="predicted"/>
<feature type="chain" id="PRO_5046127996" evidence="1">
    <location>
        <begin position="31"/>
        <end position="131"/>
    </location>
</feature>
<comment type="caution">
    <text evidence="2">The sequence shown here is derived from an EMBL/GenBank/DDBJ whole genome shotgun (WGS) entry which is preliminary data.</text>
</comment>
<keyword evidence="1" id="KW-0732">Signal</keyword>
<sequence>MPTLFLGHRATTVVFFGVSCFCAGASIVRAAPQSGLTASVSNIMTSVGHRRVRAEAAQHGIVEDLAYSTGVAAVEVDAYGISPLGVLSVGPFIFTKWQMACCQAARWRPSANRDQGSPENAQHVIFVWPAT</sequence>
<dbReference type="Proteomes" id="UP001629392">
    <property type="component" value="Unassembled WGS sequence"/>
</dbReference>